<dbReference type="AlphaFoldDB" id="A0A3L6S923"/>
<feature type="domain" description="BTB" evidence="5">
    <location>
        <begin position="44"/>
        <end position="145"/>
    </location>
</feature>
<evidence type="ECO:0000313" key="7">
    <source>
        <dbReference type="EMBL" id="RLN16456.1"/>
    </source>
</evidence>
<dbReference type="Pfam" id="PF03000">
    <property type="entry name" value="NPH3"/>
    <property type="match status" value="1"/>
</dbReference>
<dbReference type="STRING" id="4540.A0A3L6S923"/>
<protein>
    <recommendedName>
        <fullName evidence="9">BTB/POZ domain-containing protein</fullName>
    </recommendedName>
</protein>
<dbReference type="InterPro" id="IPR000210">
    <property type="entry name" value="BTB/POZ_dom"/>
</dbReference>
<keyword evidence="2" id="KW-0833">Ubl conjugation pathway</keyword>
<evidence type="ECO:0000256" key="4">
    <source>
        <dbReference type="SAM" id="MobiDB-lite"/>
    </source>
</evidence>
<name>A0A3L6S923_PANMI</name>
<dbReference type="InterPro" id="IPR043454">
    <property type="entry name" value="NPH3/RPT2-like"/>
</dbReference>
<dbReference type="EMBL" id="PQIB02000005">
    <property type="protein sequence ID" value="RLN16456.1"/>
    <property type="molecule type" value="Genomic_DNA"/>
</dbReference>
<keyword evidence="8" id="KW-1185">Reference proteome</keyword>
<evidence type="ECO:0000259" key="5">
    <source>
        <dbReference type="PROSITE" id="PS50097"/>
    </source>
</evidence>
<sequence length="730" mass="78733">MQGRRKTAREMARGEGREREQQQQQPAAASSKGQAWFCTTGLPSDVVIEVGDMTFHLHKFPLMSRSKKIHDLITNKESREANRRDTGGEPEEDAGEIREEEVEVVLEEDEEADVHRIRLPEFPGGAEAFELAAKFCYGVKLDLTPATAAPLRCAAERLGMSDDHSDDNLISRADRFISQTVLRNPRDAIRALKSCEGLLPLADNLGLVSRCVDAIAAKAAASTPTALFGWPIADDARASDRQRRKNSAAAGASWFDDLAGLSLATFTRVIAAMKEHGVGPEVIEGALIAYAKRSIPGLSRTGRHVGGGGAAAAAAAPPSSDGDQKALLETVIANLPEETIKSSAHTGTAVGATAARVLFGLLRTANILHASEASRDMLERRFAARLPDAAVDDLLIPSYSYLVETLYDVDCVERIVRYFLEGRDVAEEGNEDECSEAETPGREACRRAMLAVGRLIDAYLGEIATDANLKPDKFCDLAWALPDGARVYDDGLYRAVDIYLKAHPGLSEEEKEKVSGVVDGRKLTLEACTHAAQNERLPLRTVVQVLFFEQLQLRRAIARTIMANEGGAAGSGEEGGDSDGGGTWRVATRGNQMLRLDMDSMRNRVTKPNELGFHGGKAAASPPRDTSAQLVEEGGDPLRLRRFSLHSPAIGYGTVRRTTRLLRAASPANPNGKAAASPPRDTSAPLVGDGGDLLRLRCFSLHYQALAIERGAGDWGGNSAASLRRFARQP</sequence>
<dbReference type="UniPathway" id="UPA00143"/>
<organism evidence="7 8">
    <name type="scientific">Panicum miliaceum</name>
    <name type="common">Proso millet</name>
    <name type="synonym">Broomcorn millet</name>
    <dbReference type="NCBI Taxonomy" id="4540"/>
    <lineage>
        <taxon>Eukaryota</taxon>
        <taxon>Viridiplantae</taxon>
        <taxon>Streptophyta</taxon>
        <taxon>Embryophyta</taxon>
        <taxon>Tracheophyta</taxon>
        <taxon>Spermatophyta</taxon>
        <taxon>Magnoliopsida</taxon>
        <taxon>Liliopsida</taxon>
        <taxon>Poales</taxon>
        <taxon>Poaceae</taxon>
        <taxon>PACMAD clade</taxon>
        <taxon>Panicoideae</taxon>
        <taxon>Panicodae</taxon>
        <taxon>Paniceae</taxon>
        <taxon>Panicinae</taxon>
        <taxon>Panicum</taxon>
        <taxon>Panicum sect. Panicum</taxon>
    </lineage>
</organism>
<dbReference type="SMART" id="SM00225">
    <property type="entry name" value="BTB"/>
    <property type="match status" value="1"/>
</dbReference>
<feature type="compositionally biased region" description="Acidic residues" evidence="4">
    <location>
        <begin position="88"/>
        <end position="99"/>
    </location>
</feature>
<gene>
    <name evidence="7" type="ORF">C2845_PM02G46700</name>
</gene>
<comment type="caution">
    <text evidence="7">The sequence shown here is derived from an EMBL/GenBank/DDBJ whole genome shotgun (WGS) entry which is preliminary data.</text>
</comment>
<dbReference type="InterPro" id="IPR027356">
    <property type="entry name" value="NPH3_dom"/>
</dbReference>
<feature type="compositionally biased region" description="Basic and acidic residues" evidence="4">
    <location>
        <begin position="73"/>
        <end position="87"/>
    </location>
</feature>
<dbReference type="PANTHER" id="PTHR32370">
    <property type="entry name" value="OS12G0117600 PROTEIN"/>
    <property type="match status" value="1"/>
</dbReference>
<evidence type="ECO:0000313" key="8">
    <source>
        <dbReference type="Proteomes" id="UP000275267"/>
    </source>
</evidence>
<feature type="compositionally biased region" description="Basic and acidic residues" evidence="4">
    <location>
        <begin position="8"/>
        <end position="21"/>
    </location>
</feature>
<comment type="pathway">
    <text evidence="1">Protein modification; protein ubiquitination.</text>
</comment>
<feature type="domain" description="NPH3" evidence="6">
    <location>
        <begin position="252"/>
        <end position="552"/>
    </location>
</feature>
<dbReference type="PROSITE" id="PS50097">
    <property type="entry name" value="BTB"/>
    <property type="match status" value="1"/>
</dbReference>
<evidence type="ECO:0000259" key="6">
    <source>
        <dbReference type="PROSITE" id="PS51649"/>
    </source>
</evidence>
<comment type="similarity">
    <text evidence="3">Belongs to the NPH3 family.</text>
</comment>
<dbReference type="OrthoDB" id="624345at2759"/>
<dbReference type="InterPro" id="IPR011333">
    <property type="entry name" value="SKP1/BTB/POZ_sf"/>
</dbReference>
<evidence type="ECO:0008006" key="9">
    <source>
        <dbReference type="Google" id="ProtNLM"/>
    </source>
</evidence>
<accession>A0A3L6S923</accession>
<evidence type="ECO:0000256" key="3">
    <source>
        <dbReference type="PROSITE-ProRule" id="PRU00982"/>
    </source>
</evidence>
<dbReference type="Gene3D" id="3.30.710.10">
    <property type="entry name" value="Potassium Channel Kv1.1, Chain A"/>
    <property type="match status" value="1"/>
</dbReference>
<feature type="region of interest" description="Disordered" evidence="4">
    <location>
        <begin position="1"/>
        <end position="34"/>
    </location>
</feature>
<feature type="region of interest" description="Disordered" evidence="4">
    <location>
        <begin position="666"/>
        <end position="686"/>
    </location>
</feature>
<evidence type="ECO:0000256" key="1">
    <source>
        <dbReference type="ARBA" id="ARBA00004906"/>
    </source>
</evidence>
<feature type="region of interest" description="Disordered" evidence="4">
    <location>
        <begin position="73"/>
        <end position="99"/>
    </location>
</feature>
<dbReference type="Proteomes" id="UP000275267">
    <property type="component" value="Unassembled WGS sequence"/>
</dbReference>
<proteinExistence type="inferred from homology"/>
<reference evidence="8" key="1">
    <citation type="journal article" date="2019" name="Nat. Commun.">
        <title>The genome of broomcorn millet.</title>
        <authorList>
            <person name="Zou C."/>
            <person name="Miki D."/>
            <person name="Li D."/>
            <person name="Tang Q."/>
            <person name="Xiao L."/>
            <person name="Rajput S."/>
            <person name="Deng P."/>
            <person name="Jia W."/>
            <person name="Huang R."/>
            <person name="Zhang M."/>
            <person name="Sun Y."/>
            <person name="Hu J."/>
            <person name="Fu X."/>
            <person name="Schnable P.S."/>
            <person name="Li F."/>
            <person name="Zhang H."/>
            <person name="Feng B."/>
            <person name="Zhu X."/>
            <person name="Liu R."/>
            <person name="Schnable J.C."/>
            <person name="Zhu J.-K."/>
            <person name="Zhang H."/>
        </authorList>
    </citation>
    <scope>NUCLEOTIDE SEQUENCE [LARGE SCALE GENOMIC DNA]</scope>
</reference>
<evidence type="ECO:0000256" key="2">
    <source>
        <dbReference type="ARBA" id="ARBA00022786"/>
    </source>
</evidence>
<dbReference type="SUPFAM" id="SSF54695">
    <property type="entry name" value="POZ domain"/>
    <property type="match status" value="1"/>
</dbReference>
<dbReference type="PROSITE" id="PS51649">
    <property type="entry name" value="NPH3"/>
    <property type="match status" value="1"/>
</dbReference>
<dbReference type="GO" id="GO:0016567">
    <property type="term" value="P:protein ubiquitination"/>
    <property type="evidence" value="ECO:0007669"/>
    <property type="project" value="UniProtKB-UniPathway"/>
</dbReference>